<feature type="compositionally biased region" description="Basic and acidic residues" evidence="1">
    <location>
        <begin position="93"/>
        <end position="109"/>
    </location>
</feature>
<accession>A0A4C1U972</accession>
<proteinExistence type="predicted"/>
<feature type="compositionally biased region" description="Polar residues" evidence="1">
    <location>
        <begin position="44"/>
        <end position="70"/>
    </location>
</feature>
<organism evidence="2 3">
    <name type="scientific">Eumeta variegata</name>
    <name type="common">Bagworm moth</name>
    <name type="synonym">Eumeta japonica</name>
    <dbReference type="NCBI Taxonomy" id="151549"/>
    <lineage>
        <taxon>Eukaryota</taxon>
        <taxon>Metazoa</taxon>
        <taxon>Ecdysozoa</taxon>
        <taxon>Arthropoda</taxon>
        <taxon>Hexapoda</taxon>
        <taxon>Insecta</taxon>
        <taxon>Pterygota</taxon>
        <taxon>Neoptera</taxon>
        <taxon>Endopterygota</taxon>
        <taxon>Lepidoptera</taxon>
        <taxon>Glossata</taxon>
        <taxon>Ditrysia</taxon>
        <taxon>Tineoidea</taxon>
        <taxon>Psychidae</taxon>
        <taxon>Oiketicinae</taxon>
        <taxon>Eumeta</taxon>
    </lineage>
</organism>
<gene>
    <name evidence="2" type="ORF">EVAR_17202_1</name>
</gene>
<dbReference type="Proteomes" id="UP000299102">
    <property type="component" value="Unassembled WGS sequence"/>
</dbReference>
<evidence type="ECO:0000256" key="1">
    <source>
        <dbReference type="SAM" id="MobiDB-lite"/>
    </source>
</evidence>
<reference evidence="2 3" key="1">
    <citation type="journal article" date="2019" name="Commun. Biol.">
        <title>The bagworm genome reveals a unique fibroin gene that provides high tensile strength.</title>
        <authorList>
            <person name="Kono N."/>
            <person name="Nakamura H."/>
            <person name="Ohtoshi R."/>
            <person name="Tomita M."/>
            <person name="Numata K."/>
            <person name="Arakawa K."/>
        </authorList>
    </citation>
    <scope>NUCLEOTIDE SEQUENCE [LARGE SCALE GENOMIC DNA]</scope>
</reference>
<evidence type="ECO:0000313" key="2">
    <source>
        <dbReference type="EMBL" id="GBP22848.1"/>
    </source>
</evidence>
<keyword evidence="3" id="KW-1185">Reference proteome</keyword>
<dbReference type="AlphaFoldDB" id="A0A4C1U972"/>
<name>A0A4C1U972_EUMVA</name>
<sequence>MVVTPKLRQIEKDCHCAPSVDVISTSERHRVNRSKLVELVFREQAQSESAHLQTRPSTLSKTRIETTTSHNRLEQIANFPPRPAPPAAANADAGDRKHDKKIRASREGLSVHHIRSYDMQKQEYPNMDSHFFLSNGKFKPKC</sequence>
<feature type="region of interest" description="Disordered" evidence="1">
    <location>
        <begin position="44"/>
        <end position="109"/>
    </location>
</feature>
<evidence type="ECO:0000313" key="3">
    <source>
        <dbReference type="Proteomes" id="UP000299102"/>
    </source>
</evidence>
<comment type="caution">
    <text evidence="2">The sequence shown here is derived from an EMBL/GenBank/DDBJ whole genome shotgun (WGS) entry which is preliminary data.</text>
</comment>
<dbReference type="EMBL" id="BGZK01000144">
    <property type="protein sequence ID" value="GBP22848.1"/>
    <property type="molecule type" value="Genomic_DNA"/>
</dbReference>
<protein>
    <submittedName>
        <fullName evidence="2">Uncharacterized protein</fullName>
    </submittedName>
</protein>